<comment type="subcellular location">
    <subcellularLocation>
        <location evidence="9">Cytoplasm</location>
    </subcellularLocation>
    <subcellularLocation>
        <location evidence="9">Nucleus</location>
    </subcellularLocation>
</comment>
<keyword evidence="9" id="KW-0539">Nucleus</keyword>
<feature type="binding site" evidence="9">
    <location>
        <begin position="43"/>
        <end position="47"/>
    </location>
    <ligand>
        <name>substrate</name>
    </ligand>
</feature>
<dbReference type="InterPro" id="IPR029056">
    <property type="entry name" value="Ribokinase-like"/>
</dbReference>
<feature type="binding site" evidence="9">
    <location>
        <position position="302"/>
    </location>
    <ligand>
        <name>K(+)</name>
        <dbReference type="ChEBI" id="CHEBI:29103"/>
    </ligand>
</feature>
<evidence type="ECO:0000256" key="2">
    <source>
        <dbReference type="ARBA" id="ARBA00022723"/>
    </source>
</evidence>
<keyword evidence="11" id="KW-1185">Reference proteome</keyword>
<dbReference type="PRINTS" id="PR00990">
    <property type="entry name" value="RIBOKINASE"/>
</dbReference>
<feature type="binding site" evidence="9">
    <location>
        <position position="144"/>
    </location>
    <ligand>
        <name>substrate</name>
    </ligand>
</feature>
<dbReference type="GO" id="GO:0004747">
    <property type="term" value="F:ribokinase activity"/>
    <property type="evidence" value="ECO:0007669"/>
    <property type="project" value="UniProtKB-UniRule"/>
</dbReference>
<evidence type="ECO:0000256" key="3">
    <source>
        <dbReference type="ARBA" id="ARBA00022741"/>
    </source>
</evidence>
<accession>A0A0N5C774</accession>
<dbReference type="GO" id="GO:0005524">
    <property type="term" value="F:ATP binding"/>
    <property type="evidence" value="ECO:0007669"/>
    <property type="project" value="UniProtKB-UniRule"/>
</dbReference>
<evidence type="ECO:0000256" key="6">
    <source>
        <dbReference type="ARBA" id="ARBA00022842"/>
    </source>
</evidence>
<feature type="binding site" evidence="9">
    <location>
        <position position="249"/>
    </location>
    <ligand>
        <name>ATP</name>
        <dbReference type="ChEBI" id="CHEBI:30616"/>
    </ligand>
</feature>
<dbReference type="Gene3D" id="3.40.1190.20">
    <property type="match status" value="1"/>
</dbReference>
<feature type="binding site" evidence="9">
    <location>
        <position position="296"/>
    </location>
    <ligand>
        <name>K(+)</name>
        <dbReference type="ChEBI" id="CHEBI:29103"/>
    </ligand>
</feature>
<feature type="binding site" evidence="9">
    <location>
        <position position="258"/>
    </location>
    <ligand>
        <name>K(+)</name>
        <dbReference type="ChEBI" id="CHEBI:29103"/>
    </ligand>
</feature>
<evidence type="ECO:0000313" key="12">
    <source>
        <dbReference type="WBParaSite" id="SPAL_0001378800.1"/>
    </source>
</evidence>
<keyword evidence="8 9" id="KW-0119">Carbohydrate metabolism</keyword>
<keyword evidence="6 9" id="KW-0460">Magnesium</keyword>
<sequence length="311" mass="33424">MEGKNSAIIVFGSIVQDLISYAKKFPKGGESVRGSSFIMGSGGKGANQAVAAAKLGSVVKMIGAVGDDVFGEENIKNISKSGVDVEGIVKIKNQSTGTATIFVNEEGENCIVVTLSANYMVNEERADQCENCVKNSGIVMVQNEIDENGNLKILKIAKKYNVKTLYNPAPGLPNINRELLKYTDILVANENETEMLVGKSVTTEDDFMNAVKELIEHVNEAVILTRGKYSTIVGIKNDNSNIEIFTIPTISVKAIDTTGAGDCFCGSFAHAYITKGLSIKDSIIFASKVATISVQRQGTQSSYPLKNEINF</sequence>
<feature type="binding site" evidence="9">
    <location>
        <position position="256"/>
    </location>
    <ligand>
        <name>K(+)</name>
        <dbReference type="ChEBI" id="CHEBI:29103"/>
    </ligand>
</feature>
<dbReference type="WBParaSite" id="SPAL_0001378800.1">
    <property type="protein sequence ID" value="SPAL_0001378800.1"/>
    <property type="gene ID" value="SPAL_0001378800"/>
</dbReference>
<keyword evidence="7 9" id="KW-0630">Potassium</keyword>
<comment type="pathway">
    <text evidence="9">Carbohydrate metabolism; D-ribose degradation; D-ribose 5-phosphate from beta-D-ribopyranose: step 2/2.</text>
</comment>
<comment type="similarity">
    <text evidence="9">Belongs to the carbohydrate kinase PfkB family. Ribokinase subfamily.</text>
</comment>
<feature type="binding site" evidence="9">
    <location>
        <position position="262"/>
    </location>
    <ligand>
        <name>substrate</name>
    </ligand>
</feature>
<comment type="cofactor">
    <cofactor evidence="9">
        <name>Mg(2+)</name>
        <dbReference type="ChEBI" id="CHEBI:18420"/>
    </cofactor>
    <text evidence="9">Requires a divalent cation, most likely magnesium in vivo, as an electrophilic catalyst to aid phosphoryl group transfer. It is the chelate of the metal and the nucleotide that is the actual substrate.</text>
</comment>
<keyword evidence="9" id="KW-0963">Cytoplasm</keyword>
<evidence type="ECO:0000256" key="4">
    <source>
        <dbReference type="ARBA" id="ARBA00022777"/>
    </source>
</evidence>
<keyword evidence="4 9" id="KW-0418">Kinase</keyword>
<protein>
    <recommendedName>
        <fullName evidence="9">Ribokinase</fullName>
        <shortName evidence="9">RK</shortName>
        <ecNumber evidence="9">2.7.1.15</ecNumber>
    </recommendedName>
</protein>
<comment type="subunit">
    <text evidence="9">Homodimer.</text>
</comment>
<evidence type="ECO:0000256" key="1">
    <source>
        <dbReference type="ARBA" id="ARBA00022679"/>
    </source>
</evidence>
<dbReference type="PANTHER" id="PTHR10584">
    <property type="entry name" value="SUGAR KINASE"/>
    <property type="match status" value="1"/>
</dbReference>
<dbReference type="NCBIfam" id="TIGR02152">
    <property type="entry name" value="D_ribokin_bact"/>
    <property type="match status" value="1"/>
</dbReference>
<dbReference type="HAMAP" id="MF_01987">
    <property type="entry name" value="Ribokinase"/>
    <property type="match status" value="1"/>
</dbReference>
<keyword evidence="3 9" id="KW-0547">Nucleotide-binding</keyword>
<dbReference type="Pfam" id="PF00294">
    <property type="entry name" value="PfkB"/>
    <property type="match status" value="1"/>
</dbReference>
<comment type="caution">
    <text evidence="9">Lacks conserved residue(s) required for the propagation of feature annotation.</text>
</comment>
<dbReference type="AlphaFoldDB" id="A0A0N5C774"/>
<dbReference type="Proteomes" id="UP000046392">
    <property type="component" value="Unplaced"/>
</dbReference>
<dbReference type="GO" id="GO:0019303">
    <property type="term" value="P:D-ribose catabolic process"/>
    <property type="evidence" value="ECO:0007669"/>
    <property type="project" value="UniProtKB-UniRule"/>
</dbReference>
<name>A0A0N5C774_STREA</name>
<dbReference type="PANTHER" id="PTHR10584:SF166">
    <property type="entry name" value="RIBOKINASE"/>
    <property type="match status" value="1"/>
</dbReference>
<organism evidence="11 12">
    <name type="scientific">Strongyloides papillosus</name>
    <name type="common">Intestinal threadworm</name>
    <dbReference type="NCBI Taxonomy" id="174720"/>
    <lineage>
        <taxon>Eukaryota</taxon>
        <taxon>Metazoa</taxon>
        <taxon>Ecdysozoa</taxon>
        <taxon>Nematoda</taxon>
        <taxon>Chromadorea</taxon>
        <taxon>Rhabditida</taxon>
        <taxon>Tylenchina</taxon>
        <taxon>Panagrolaimomorpha</taxon>
        <taxon>Strongyloidoidea</taxon>
        <taxon>Strongyloididae</taxon>
        <taxon>Strongyloides</taxon>
    </lineage>
</organism>
<keyword evidence="5 9" id="KW-0067">ATP-binding</keyword>
<proteinExistence type="inferred from homology"/>
<evidence type="ECO:0000256" key="9">
    <source>
        <dbReference type="HAMAP-Rule" id="MF_03215"/>
    </source>
</evidence>
<dbReference type="UniPathway" id="UPA00916">
    <property type="reaction ID" value="UER00889"/>
</dbReference>
<feature type="binding site" evidence="9">
    <location>
        <position position="298"/>
    </location>
    <ligand>
        <name>K(+)</name>
        <dbReference type="ChEBI" id="CHEBI:29103"/>
    </ligand>
</feature>
<reference evidence="12" key="1">
    <citation type="submission" date="2017-02" db="UniProtKB">
        <authorList>
            <consortium name="WormBaseParasite"/>
        </authorList>
    </citation>
    <scope>IDENTIFICATION</scope>
</reference>
<feature type="binding site" evidence="9">
    <location>
        <position position="189"/>
    </location>
    <ligand>
        <name>ATP</name>
        <dbReference type="ChEBI" id="CHEBI:30616"/>
    </ligand>
</feature>
<feature type="domain" description="Carbohydrate kinase PfkB" evidence="10">
    <location>
        <begin position="8"/>
        <end position="304"/>
    </location>
</feature>
<dbReference type="InterPro" id="IPR002139">
    <property type="entry name" value="Ribo/fructo_kinase"/>
</dbReference>
<comment type="catalytic activity">
    <reaction evidence="9">
        <text>D-ribose + ATP = D-ribose 5-phosphate + ADP + H(+)</text>
        <dbReference type="Rhea" id="RHEA:13697"/>
        <dbReference type="ChEBI" id="CHEBI:15378"/>
        <dbReference type="ChEBI" id="CHEBI:30616"/>
        <dbReference type="ChEBI" id="CHEBI:47013"/>
        <dbReference type="ChEBI" id="CHEBI:78346"/>
        <dbReference type="ChEBI" id="CHEBI:456216"/>
        <dbReference type="EC" id="2.7.1.15"/>
    </reaction>
</comment>
<dbReference type="InterPro" id="IPR011611">
    <property type="entry name" value="PfkB_dom"/>
</dbReference>
<evidence type="ECO:0000256" key="5">
    <source>
        <dbReference type="ARBA" id="ARBA00022840"/>
    </source>
</evidence>
<feature type="binding site" evidence="9">
    <location>
        <begin position="261"/>
        <end position="262"/>
    </location>
    <ligand>
        <name>ATP</name>
        <dbReference type="ChEBI" id="CHEBI:30616"/>
    </ligand>
</feature>
<dbReference type="GO" id="GO:0005634">
    <property type="term" value="C:nucleus"/>
    <property type="evidence" value="ECO:0007669"/>
    <property type="project" value="UniProtKB-SubCell"/>
</dbReference>
<dbReference type="InterPro" id="IPR011877">
    <property type="entry name" value="Ribokinase"/>
</dbReference>
<dbReference type="GO" id="GO:0046872">
    <property type="term" value="F:metal ion binding"/>
    <property type="evidence" value="ECO:0007669"/>
    <property type="project" value="UniProtKB-KW"/>
</dbReference>
<feature type="binding site" evidence="9">
    <location>
        <begin position="15"/>
        <end position="17"/>
    </location>
    <ligand>
        <name>substrate</name>
    </ligand>
</feature>
<keyword evidence="2 9" id="KW-0479">Metal-binding</keyword>
<dbReference type="GO" id="GO:0005829">
    <property type="term" value="C:cytosol"/>
    <property type="evidence" value="ECO:0007669"/>
    <property type="project" value="TreeGrafter"/>
</dbReference>
<dbReference type="CDD" id="cd01174">
    <property type="entry name" value="ribokinase"/>
    <property type="match status" value="1"/>
</dbReference>
<dbReference type="SUPFAM" id="SSF53613">
    <property type="entry name" value="Ribokinase-like"/>
    <property type="match status" value="1"/>
</dbReference>
<evidence type="ECO:0000256" key="8">
    <source>
        <dbReference type="ARBA" id="ARBA00023277"/>
    </source>
</evidence>
<feature type="binding site" evidence="9">
    <location>
        <position position="293"/>
    </location>
    <ligand>
        <name>K(+)</name>
        <dbReference type="ChEBI" id="CHEBI:29103"/>
    </ligand>
</feature>
<feature type="active site" description="Proton acceptor" evidence="9">
    <location>
        <position position="262"/>
    </location>
</feature>
<dbReference type="EC" id="2.7.1.15" evidence="9"/>
<evidence type="ECO:0000256" key="7">
    <source>
        <dbReference type="ARBA" id="ARBA00022958"/>
    </source>
</evidence>
<comment type="activity regulation">
    <text evidence="9">Activated by a monovalent cation that binds near, but not in, the active site. The most likely occupant of the site in vivo is potassium. Ion binding induces a conformational change that may alter substrate affinity.</text>
</comment>
<evidence type="ECO:0000259" key="10">
    <source>
        <dbReference type="Pfam" id="PF00294"/>
    </source>
</evidence>
<comment type="function">
    <text evidence="9">Catalyzes the phosphorylation of ribose at O-5 in a reaction requiring ATP and magnesium. The resulting D-ribose-5-phosphate can then be used either for sythesis of nucleotides, histidine, and tryptophan, or as a component of the pentose phosphate pathway.</text>
</comment>
<keyword evidence="1 9" id="KW-0808">Transferase</keyword>
<dbReference type="STRING" id="174720.A0A0N5C774"/>
<evidence type="ECO:0000313" key="11">
    <source>
        <dbReference type="Proteomes" id="UP000046392"/>
    </source>
</evidence>